<dbReference type="EMBL" id="QGKV02000759">
    <property type="protein sequence ID" value="KAF3566059.1"/>
    <property type="molecule type" value="Genomic_DNA"/>
</dbReference>
<sequence length="259" mass="29193">MAAFYDDQVVFMLQLLAPATNSVVWVPKDVWIYSYTLRGSFLCILAGRMAGSNGRLIDVLHDHDVILLMKRRSWPALVDLVSLRNIPIIFGREESLDLEAGGRRLGVGVLLLTCGTVLRLLMRLAFFELKTSPFNNTSTRPADQLVTTRHVRVLLKGEVLGSRNATHINNLHGEMSEDSHHVPCRLSVSSIIEDAKDCAVKLTCCVIYSSICPMFMIWRGHAYDSFQIAETHLLKTMFHGEKSSILKMKKKMKTMSKDQ</sequence>
<proteinExistence type="predicted"/>
<gene>
    <name evidence="2" type="ORF">DY000_02011866</name>
    <name evidence="1" type="ORF">F2Q70_00000845</name>
</gene>
<evidence type="ECO:0000313" key="1">
    <source>
        <dbReference type="EMBL" id="KAF2573332.1"/>
    </source>
</evidence>
<evidence type="ECO:0000313" key="2">
    <source>
        <dbReference type="EMBL" id="KAF3566059.1"/>
    </source>
</evidence>
<reference evidence="2" key="2">
    <citation type="submission" date="2019-12" db="EMBL/GenBank/DDBJ databases">
        <authorList>
            <person name="Studholme D.J."/>
            <person name="Sarris P."/>
        </authorList>
    </citation>
    <scope>NUCLEOTIDE SEQUENCE</scope>
    <source>
        <strain evidence="2">PFS-1207/04</strain>
        <tissue evidence="2">Leaf</tissue>
    </source>
</reference>
<dbReference type="EMBL" id="QGKY02001015">
    <property type="protein sequence ID" value="KAF2573332.1"/>
    <property type="molecule type" value="Genomic_DNA"/>
</dbReference>
<organism evidence="1">
    <name type="scientific">Brassica cretica</name>
    <name type="common">Mustard</name>
    <dbReference type="NCBI Taxonomy" id="69181"/>
    <lineage>
        <taxon>Eukaryota</taxon>
        <taxon>Viridiplantae</taxon>
        <taxon>Streptophyta</taxon>
        <taxon>Embryophyta</taxon>
        <taxon>Tracheophyta</taxon>
        <taxon>Spermatophyta</taxon>
        <taxon>Magnoliopsida</taxon>
        <taxon>eudicotyledons</taxon>
        <taxon>Gunneridae</taxon>
        <taxon>Pentapetalae</taxon>
        <taxon>rosids</taxon>
        <taxon>malvids</taxon>
        <taxon>Brassicales</taxon>
        <taxon>Brassicaceae</taxon>
        <taxon>Brassiceae</taxon>
        <taxon>Brassica</taxon>
    </lineage>
</organism>
<evidence type="ECO:0000313" key="3">
    <source>
        <dbReference type="Proteomes" id="UP000266723"/>
    </source>
</evidence>
<dbReference type="AlphaFoldDB" id="A0A8S9IV55"/>
<dbReference type="Proteomes" id="UP000266723">
    <property type="component" value="Unassembled WGS sequence"/>
</dbReference>
<comment type="caution">
    <text evidence="1">The sequence shown here is derived from an EMBL/GenBank/DDBJ whole genome shotgun (WGS) entry which is preliminary data.</text>
</comment>
<protein>
    <submittedName>
        <fullName evidence="1">Uncharacterized protein</fullName>
    </submittedName>
</protein>
<keyword evidence="3" id="KW-1185">Reference proteome</keyword>
<accession>A0A8S9IV55</accession>
<reference evidence="1" key="1">
    <citation type="submission" date="2019-12" db="EMBL/GenBank/DDBJ databases">
        <title>Genome sequencing and annotation of Brassica cretica.</title>
        <authorList>
            <person name="Studholme D.J."/>
            <person name="Sarris P.F."/>
        </authorList>
    </citation>
    <scope>NUCLEOTIDE SEQUENCE</scope>
    <source>
        <strain evidence="1">PFS-102/07</strain>
        <tissue evidence="1">Leaf</tissue>
    </source>
</reference>
<reference evidence="2 3" key="3">
    <citation type="journal article" date="2020" name="BMC Genomics">
        <title>Intraspecific diversification of the crop wild relative Brassica cretica Lam. using demographic model selection.</title>
        <authorList>
            <person name="Kioukis A."/>
            <person name="Michalopoulou V.A."/>
            <person name="Briers L."/>
            <person name="Pirintsos S."/>
            <person name="Studholme D.J."/>
            <person name="Pavlidis P."/>
            <person name="Sarris P.F."/>
        </authorList>
    </citation>
    <scope>NUCLEOTIDE SEQUENCE [LARGE SCALE GENOMIC DNA]</scope>
    <source>
        <strain evidence="3">cv. PFS-1207/04</strain>
        <strain evidence="2">PFS-1207/04</strain>
    </source>
</reference>
<name>A0A8S9IV55_BRACR</name>